<name>M0DMM6_9EURY</name>
<dbReference type="OrthoDB" id="329406at2157"/>
<gene>
    <name evidence="2" type="ORF">C472_12740</name>
</gene>
<protein>
    <submittedName>
        <fullName evidence="2">Uncharacterized protein</fullName>
    </submittedName>
</protein>
<evidence type="ECO:0000256" key="1">
    <source>
        <dbReference type="SAM" id="MobiDB-lite"/>
    </source>
</evidence>
<dbReference type="PATRIC" id="fig|1227485.3.peg.2502"/>
<comment type="caution">
    <text evidence="2">The sequence shown here is derived from an EMBL/GenBank/DDBJ whole genome shotgun (WGS) entry which is preliminary data.</text>
</comment>
<feature type="region of interest" description="Disordered" evidence="1">
    <location>
        <begin position="1"/>
        <end position="33"/>
    </location>
</feature>
<sequence>MSESAESGTTGKEILEDNGVGQTDGYRGTGYTGSKTAKKAIDELINEFVDQERIISPRSIANAVDVDVRPQEIGKTLGAYLKGDTPGDWFDEVEVSMWRDTSPKKWRFVRVAGEVDRRRSQHLQKPQLVRELSAATGAEGARYRTATRDRGSWEKASVTLAWMQDIIEAICERTDYVPSEVADDPERDRRDWVDDLTQAGTTQVLRRAAGIDDPGADTSWNRETLQALHDVLVAGHDPSEVSV</sequence>
<proteinExistence type="predicted"/>
<dbReference type="RefSeq" id="WP_006630195.1">
    <property type="nucleotide sequence ID" value="NZ_AOJD01000064.1"/>
</dbReference>
<accession>M0DMM6</accession>
<evidence type="ECO:0000313" key="3">
    <source>
        <dbReference type="Proteomes" id="UP000011523"/>
    </source>
</evidence>
<reference evidence="2 3" key="1">
    <citation type="journal article" date="2014" name="PLoS Genet.">
        <title>Phylogenetically driven sequencing of extremely halophilic archaea reveals strategies for static and dynamic osmo-response.</title>
        <authorList>
            <person name="Becker E.A."/>
            <person name="Seitzer P.M."/>
            <person name="Tritt A."/>
            <person name="Larsen D."/>
            <person name="Krusor M."/>
            <person name="Yao A.I."/>
            <person name="Wu D."/>
            <person name="Madern D."/>
            <person name="Eisen J.A."/>
            <person name="Darling A.E."/>
            <person name="Facciotti M.T."/>
        </authorList>
    </citation>
    <scope>NUCLEOTIDE SEQUENCE [LARGE SCALE GENOMIC DNA]</scope>
    <source>
        <strain evidence="2 3">DSM 14210</strain>
    </source>
</reference>
<dbReference type="Proteomes" id="UP000011523">
    <property type="component" value="Unassembled WGS sequence"/>
</dbReference>
<keyword evidence="3" id="KW-1185">Reference proteome</keyword>
<dbReference type="EMBL" id="AOJD01000064">
    <property type="protein sequence ID" value="ELZ35404.1"/>
    <property type="molecule type" value="Genomic_DNA"/>
</dbReference>
<dbReference type="AlphaFoldDB" id="M0DMM6"/>
<feature type="compositionally biased region" description="Polar residues" evidence="1">
    <location>
        <begin position="1"/>
        <end position="10"/>
    </location>
</feature>
<evidence type="ECO:0000313" key="2">
    <source>
        <dbReference type="EMBL" id="ELZ35404.1"/>
    </source>
</evidence>
<organism evidence="2 3">
    <name type="scientific">Halorubrum tebenquichense DSM 14210</name>
    <dbReference type="NCBI Taxonomy" id="1227485"/>
    <lineage>
        <taxon>Archaea</taxon>
        <taxon>Methanobacteriati</taxon>
        <taxon>Methanobacteriota</taxon>
        <taxon>Stenosarchaea group</taxon>
        <taxon>Halobacteria</taxon>
        <taxon>Halobacteriales</taxon>
        <taxon>Haloferacaceae</taxon>
        <taxon>Halorubrum</taxon>
    </lineage>
</organism>